<evidence type="ECO:0000313" key="2">
    <source>
        <dbReference type="Proteomes" id="UP000306319"/>
    </source>
</evidence>
<proteinExistence type="predicted"/>
<dbReference type="Proteomes" id="UP000306319">
    <property type="component" value="Unassembled WGS sequence"/>
</dbReference>
<gene>
    <name evidence="1" type="ORF">E5331_15905</name>
</gene>
<organism evidence="1 2">
    <name type="scientific">Lepagella muris</name>
    <dbReference type="NCBI Taxonomy" id="3032870"/>
    <lineage>
        <taxon>Bacteria</taxon>
        <taxon>Pseudomonadati</taxon>
        <taxon>Bacteroidota</taxon>
        <taxon>Bacteroidia</taxon>
        <taxon>Bacteroidales</taxon>
        <taxon>Muribaculaceae</taxon>
        <taxon>Lepagella</taxon>
    </lineage>
</organism>
<keyword evidence="2" id="KW-1185">Reference proteome</keyword>
<comment type="caution">
    <text evidence="1">The sequence shown here is derived from an EMBL/GenBank/DDBJ whole genome shotgun (WGS) entry which is preliminary data.</text>
</comment>
<name>A0AC61RBQ5_9BACT</name>
<reference evidence="1" key="1">
    <citation type="submission" date="2019-04" db="EMBL/GenBank/DDBJ databases">
        <title>Microbes associate with the intestines of laboratory mice.</title>
        <authorList>
            <person name="Navarre W."/>
            <person name="Wong E."/>
            <person name="Huang K."/>
            <person name="Tropini C."/>
            <person name="Ng K."/>
            <person name="Yu B."/>
        </authorList>
    </citation>
    <scope>NUCLEOTIDE SEQUENCE</scope>
    <source>
        <strain evidence="1">NM04_E33</strain>
    </source>
</reference>
<accession>A0AC61RBQ5</accession>
<protein>
    <submittedName>
        <fullName evidence="1">M13 family peptidase</fullName>
    </submittedName>
</protein>
<evidence type="ECO:0000313" key="1">
    <source>
        <dbReference type="EMBL" id="TGY77083.1"/>
    </source>
</evidence>
<sequence>MISENKIERICNNDKEPGALLSNDRHGIDRSNLDTSVDPRDNFFLYACGGWMKNHPLTSEYSRFGTFDLLREKAREQLKELVTMLSLDPESKIQGTDAQKVCDLYCMGMDVSRLNKEGASPVMPFIQKIQDFSKDEFIRVLAWLHNGITGSFFTTGVGADPIDSDKNIMHIGEVGLGLGDRDFYLERSETNDKILSAYEKYVKRMVELIGYDKDSQQRVWDNVISIETEFARYKMTREERRNPQLRYNLYSIDKIVADFDNIDWNTYFSEIGIENICEANIISVGYLKFLNKYLPTLSLQQIKDYLVFECVSDSSGVLSDEFHDANFEMFGKIMSGKEEPEPRWKRAMTIPNSMLGEAVGRLYVSKFFPKDNKDYMLRLVKNLQDSLGKHIRKLTWLSEDSKNKALDKLSTFKIKIGYPDKWKDYSDIDIDPQRSYLENVYLASKWYTQDNYKKLYKPVDKEEWHMTPQTVNAYYNPTTNEICFPAGILQPPYFDVSADDAINYGGIGVVIGHEMTHGFDDQGRQFDKNGNLKNWWSDKDIERFNEVSDRLVKQFDAVEVAPGVFANGRFTLGENIADQGGLCVALTAYLDYANGKFAPDIDGFTPLQRFYLAYANVWAGNIRPEEIIVRTKTDPHSLGENRVNVTLGNISQFLDAFNIRKGDKMFRAEKDRAIIW</sequence>
<dbReference type="EMBL" id="SRYB01000030">
    <property type="protein sequence ID" value="TGY77083.1"/>
    <property type="molecule type" value="Genomic_DNA"/>
</dbReference>